<evidence type="ECO:0000256" key="2">
    <source>
        <dbReference type="ARBA" id="ARBA00022771"/>
    </source>
</evidence>
<evidence type="ECO:0000313" key="7">
    <source>
        <dbReference type="Proteomes" id="UP000214646"/>
    </source>
</evidence>
<dbReference type="InterPro" id="IPR037187">
    <property type="entry name" value="DnaK_N"/>
</dbReference>
<dbReference type="AlphaFoldDB" id="A0A225DZ93"/>
<dbReference type="EMBL" id="NIDE01000001">
    <property type="protein sequence ID" value="OWK46830.1"/>
    <property type="molecule type" value="Genomic_DNA"/>
</dbReference>
<organism evidence="6 7">
    <name type="scientific">Fimbriiglobus ruber</name>
    <dbReference type="NCBI Taxonomy" id="1908690"/>
    <lineage>
        <taxon>Bacteria</taxon>
        <taxon>Pseudomonadati</taxon>
        <taxon>Planctomycetota</taxon>
        <taxon>Planctomycetia</taxon>
        <taxon>Gemmatales</taxon>
        <taxon>Gemmataceae</taxon>
        <taxon>Fimbriiglobus</taxon>
    </lineage>
</organism>
<keyword evidence="3" id="KW-0862">Zinc</keyword>
<sequence>MGMELDGLGLSAPAASGDSADAAFGNSGEEVASQLVELEGKELAQIERALTRIKQGLYGVCDGCACKIPVARLNALPYSTLCVKCQRESENDSGWLSSHQLAGWDKVRDSGEDRDIDLADLEIDLSK</sequence>
<keyword evidence="7" id="KW-1185">Reference proteome</keyword>
<evidence type="ECO:0000256" key="1">
    <source>
        <dbReference type="ARBA" id="ARBA00022723"/>
    </source>
</evidence>
<dbReference type="PROSITE" id="PS01102">
    <property type="entry name" value="ZF_DKSA_1"/>
    <property type="match status" value="1"/>
</dbReference>
<keyword evidence="2" id="KW-0863">Zinc-finger</keyword>
<evidence type="ECO:0000256" key="3">
    <source>
        <dbReference type="ARBA" id="ARBA00022833"/>
    </source>
</evidence>
<accession>A0A225DZ93</accession>
<feature type="zinc finger region" description="dksA C4-type" evidence="4">
    <location>
        <begin position="61"/>
        <end position="85"/>
    </location>
</feature>
<reference evidence="7" key="1">
    <citation type="submission" date="2017-06" db="EMBL/GenBank/DDBJ databases">
        <title>Genome analysis of Fimbriiglobus ruber SP5, the first member of the order Planctomycetales with confirmed chitinolytic capability.</title>
        <authorList>
            <person name="Ravin N.V."/>
            <person name="Rakitin A.L."/>
            <person name="Ivanova A.A."/>
            <person name="Beletsky A.V."/>
            <person name="Kulichevskaya I.S."/>
            <person name="Mardanov A.V."/>
            <person name="Dedysh S.N."/>
        </authorList>
    </citation>
    <scope>NUCLEOTIDE SEQUENCE [LARGE SCALE GENOMIC DNA]</scope>
    <source>
        <strain evidence="7">SP5</strain>
    </source>
</reference>
<dbReference type="PROSITE" id="PS51128">
    <property type="entry name" value="ZF_DKSA_2"/>
    <property type="match status" value="1"/>
</dbReference>
<feature type="domain" description="Zinc finger DksA/TraR C4-type" evidence="5">
    <location>
        <begin position="56"/>
        <end position="90"/>
    </location>
</feature>
<dbReference type="Pfam" id="PF01258">
    <property type="entry name" value="zf-dskA_traR"/>
    <property type="match status" value="1"/>
</dbReference>
<name>A0A225DZ93_9BACT</name>
<protein>
    <submittedName>
        <fullName evidence="6">Molecular chaperone DnaK</fullName>
    </submittedName>
</protein>
<dbReference type="Gene3D" id="1.20.120.910">
    <property type="entry name" value="DksA, coiled-coil domain"/>
    <property type="match status" value="1"/>
</dbReference>
<keyword evidence="1" id="KW-0479">Metal-binding</keyword>
<dbReference type="SUPFAM" id="SSF109635">
    <property type="entry name" value="DnaK suppressor protein DksA, alpha-hairpin domain"/>
    <property type="match status" value="1"/>
</dbReference>
<dbReference type="PANTHER" id="PTHR33823">
    <property type="entry name" value="RNA POLYMERASE-BINDING TRANSCRIPTION FACTOR DKSA-RELATED"/>
    <property type="match status" value="1"/>
</dbReference>
<proteinExistence type="predicted"/>
<dbReference type="SUPFAM" id="SSF57716">
    <property type="entry name" value="Glucocorticoid receptor-like (DNA-binding domain)"/>
    <property type="match status" value="1"/>
</dbReference>
<dbReference type="InterPro" id="IPR020458">
    <property type="entry name" value="Znf_DskA_TraR_CS"/>
</dbReference>
<dbReference type="InterPro" id="IPR000962">
    <property type="entry name" value="Znf_DskA_TraR"/>
</dbReference>
<gene>
    <name evidence="6" type="ORF">FRUB_00529</name>
</gene>
<dbReference type="GO" id="GO:0008270">
    <property type="term" value="F:zinc ion binding"/>
    <property type="evidence" value="ECO:0007669"/>
    <property type="project" value="UniProtKB-KW"/>
</dbReference>
<evidence type="ECO:0000256" key="4">
    <source>
        <dbReference type="PROSITE-ProRule" id="PRU00510"/>
    </source>
</evidence>
<evidence type="ECO:0000313" key="6">
    <source>
        <dbReference type="EMBL" id="OWK46830.1"/>
    </source>
</evidence>
<dbReference type="PANTHER" id="PTHR33823:SF4">
    <property type="entry name" value="GENERAL STRESS PROTEIN 16O"/>
    <property type="match status" value="1"/>
</dbReference>
<dbReference type="Proteomes" id="UP000214646">
    <property type="component" value="Unassembled WGS sequence"/>
</dbReference>
<evidence type="ECO:0000259" key="5">
    <source>
        <dbReference type="Pfam" id="PF01258"/>
    </source>
</evidence>
<comment type="caution">
    <text evidence="6">The sequence shown here is derived from an EMBL/GenBank/DDBJ whole genome shotgun (WGS) entry which is preliminary data.</text>
</comment>